<dbReference type="InterPro" id="IPR007419">
    <property type="entry name" value="BFD-like_2Fe2S-bd_dom"/>
</dbReference>
<dbReference type="SUPFAM" id="SSF50692">
    <property type="entry name" value="ADC-like"/>
    <property type="match status" value="1"/>
</dbReference>
<comment type="cofactor">
    <cofactor evidence="2">
        <name>[4Fe-4S] cluster</name>
        <dbReference type="ChEBI" id="CHEBI:49883"/>
    </cofactor>
</comment>
<dbReference type="CDD" id="cd02754">
    <property type="entry name" value="MopB_Nitrate-R-NapA-like"/>
    <property type="match status" value="1"/>
</dbReference>
<dbReference type="GO" id="GO:0046872">
    <property type="term" value="F:metal ion binding"/>
    <property type="evidence" value="ECO:0007669"/>
    <property type="project" value="UniProtKB-KW"/>
</dbReference>
<comment type="cofactor">
    <cofactor evidence="1">
        <name>Mo-bis(molybdopterin guanine dinucleotide)</name>
        <dbReference type="ChEBI" id="CHEBI:60539"/>
    </cofactor>
</comment>
<dbReference type="CDD" id="cd02791">
    <property type="entry name" value="MopB_CT_Nitrate-R-NapA-like"/>
    <property type="match status" value="1"/>
</dbReference>
<proteinExistence type="inferred from homology"/>
<comment type="similarity">
    <text evidence="3">Belongs to the prokaryotic molybdopterin-containing oxidoreductase family. NasA/NapA/NarB subfamily.</text>
</comment>
<evidence type="ECO:0000256" key="4">
    <source>
        <dbReference type="ARBA" id="ARBA00022485"/>
    </source>
</evidence>
<keyword evidence="9" id="KW-0411">Iron-sulfur</keyword>
<dbReference type="GO" id="GO:1990204">
    <property type="term" value="C:oxidoreductase complex"/>
    <property type="evidence" value="ECO:0007669"/>
    <property type="project" value="UniProtKB-ARBA"/>
</dbReference>
<keyword evidence="4" id="KW-0004">4Fe-4S</keyword>
<feature type="region of interest" description="Disordered" evidence="11">
    <location>
        <begin position="1"/>
        <end position="20"/>
    </location>
</feature>
<keyword evidence="10" id="KW-0534">Nitrate assimilation</keyword>
<feature type="domain" description="4Fe-4S Mo/W bis-MGD-type" evidence="12">
    <location>
        <begin position="18"/>
        <end position="74"/>
    </location>
</feature>
<dbReference type="GO" id="GO:0042128">
    <property type="term" value="P:nitrate assimilation"/>
    <property type="evidence" value="ECO:0007669"/>
    <property type="project" value="UniProtKB-KW"/>
</dbReference>
<keyword evidence="7" id="KW-0560">Oxidoreductase</keyword>
<dbReference type="PANTHER" id="PTHR43105:SF9">
    <property type="entry name" value="NADPH-FE(3+) OXIDOREDUCTASE SUBUNIT ALPHA"/>
    <property type="match status" value="1"/>
</dbReference>
<comment type="caution">
    <text evidence="13">The sequence shown here is derived from an EMBL/GenBank/DDBJ whole genome shotgun (WGS) entry which is preliminary data.</text>
</comment>
<evidence type="ECO:0000256" key="8">
    <source>
        <dbReference type="ARBA" id="ARBA00023004"/>
    </source>
</evidence>
<keyword evidence="8" id="KW-0408">Iron</keyword>
<dbReference type="Gene3D" id="2.40.40.20">
    <property type="match status" value="1"/>
</dbReference>
<dbReference type="GO" id="GO:0043546">
    <property type="term" value="F:molybdopterin cofactor binding"/>
    <property type="evidence" value="ECO:0007669"/>
    <property type="project" value="InterPro"/>
</dbReference>
<dbReference type="GO" id="GO:0016020">
    <property type="term" value="C:membrane"/>
    <property type="evidence" value="ECO:0007669"/>
    <property type="project" value="TreeGrafter"/>
</dbReference>
<evidence type="ECO:0000256" key="6">
    <source>
        <dbReference type="ARBA" id="ARBA00022723"/>
    </source>
</evidence>
<dbReference type="InterPro" id="IPR041854">
    <property type="entry name" value="BFD-like_2Fe2S-bd_dom_sf"/>
</dbReference>
<evidence type="ECO:0000256" key="11">
    <source>
        <dbReference type="SAM" id="MobiDB-lite"/>
    </source>
</evidence>
<dbReference type="Proteomes" id="UP000239772">
    <property type="component" value="Unassembled WGS sequence"/>
</dbReference>
<dbReference type="EMBL" id="PVZS01000003">
    <property type="protein sequence ID" value="PSC06306.1"/>
    <property type="molecule type" value="Genomic_DNA"/>
</dbReference>
<dbReference type="Gene3D" id="1.10.10.1100">
    <property type="entry name" value="BFD-like [2Fe-2S]-binding domain"/>
    <property type="match status" value="1"/>
</dbReference>
<reference evidence="14" key="1">
    <citation type="submission" date="2018-03" db="EMBL/GenBank/DDBJ databases">
        <authorList>
            <person name="Sun L."/>
            <person name="Liu H."/>
            <person name="Chen W."/>
            <person name="Huang K."/>
            <person name="Liu W."/>
            <person name="Gao X."/>
        </authorList>
    </citation>
    <scope>NUCLEOTIDE SEQUENCE [LARGE SCALE GENOMIC DNA]</scope>
    <source>
        <strain evidence="14">SH9</strain>
    </source>
</reference>
<evidence type="ECO:0000259" key="12">
    <source>
        <dbReference type="PROSITE" id="PS51669"/>
    </source>
</evidence>
<gene>
    <name evidence="13" type="ORF">SLNSH_03180</name>
</gene>
<accession>A0A2T1HX86</accession>
<sequence length="903" mass="95708">MVAREPGIDGAGGGGPAPPATRTTCPYCGVGCGVLARREPDGRVTVQGDPNHPANRGRLCSKGSALAETLSLADRLLHPQVGGRRVGWDDALDLVASRFKQAIREHGPDSVAFYVSGQLLTEDYYVANKVMKGFIGSANIDTNSRLCMASAVAAHRRAFGSDTVPGVYADLEEAELVVLVGSNFAWCHPVLFQRLLAARASRGVRLVVIDPRRTATAEQADLHLPIAADSDAALFNGLLRHLDRVGKRDVPYTDAHVTGWPEAVAAAAPATLEAVAAATGCSAQDIARFYAEFAGADRVVTVFSQGVNQSVSGTDKATAILNCHLFTGRIGKPGASPFSITGQPNAMGGREVGGLATMLAAHMDLEDAAARERVQRFWGSPAIATRPGLKAVELFSAVREGRVKALWIMATNPADSLPDADEVQAALRTCPFVVVSDVTARTDTARFAHVLLPAAAWGEKNGAVTNSERRISRQRAFLPLPGEARPDWWALAAAARRMGFAGFDYEGPAAIFREHAALSAFENDGARAFDIGAHDAIGAAAYDALAPFQWPQRRGEPARDTRFFSEGEFSTPDGRARMTPVAVLAAVAQRADFPLTLNTGRIRDQWHTMTRTAKSPRLMAHYGEPFCEIHPADAARLGVAPDGIVRVTTEQGSVLLRALITDRTARGSVFAPMHWNDQFAGAGRVNALVSPATDPVSGQPGFKRTTCRAEPFPAAWFGFAVSATRPAPSSVEYWALAPATGGYRIELAGHAPPADWRAFAERLFGVEGEDLDWVAYHDRLADSIRLAAFAGERLVGALFAAPQPVALARGLLVEALAQTHAGSCRARLLAGLAAAGAPDRGTIVCACREVGAKQIHAAIRTGAANLDAIGERLGAGANCGSCRPEIQRLIQAARVAAPETRTA</sequence>
<evidence type="ECO:0000256" key="3">
    <source>
        <dbReference type="ARBA" id="ARBA00008747"/>
    </source>
</evidence>
<keyword evidence="14" id="KW-1185">Reference proteome</keyword>
<dbReference type="Pfam" id="PF04324">
    <property type="entry name" value="Fer2_BFD"/>
    <property type="match status" value="1"/>
</dbReference>
<keyword evidence="5" id="KW-0500">Molybdenum</keyword>
<dbReference type="RefSeq" id="WP_106335221.1">
    <property type="nucleotide sequence ID" value="NZ_PVZS01000003.1"/>
</dbReference>
<dbReference type="SMART" id="SM00926">
    <property type="entry name" value="Molybdop_Fe4S4"/>
    <property type="match status" value="1"/>
</dbReference>
<evidence type="ECO:0000256" key="9">
    <source>
        <dbReference type="ARBA" id="ARBA00023014"/>
    </source>
</evidence>
<dbReference type="Gene3D" id="3.40.50.740">
    <property type="match status" value="1"/>
</dbReference>
<dbReference type="InterPro" id="IPR027467">
    <property type="entry name" value="MopterinOxRdtase_cofactor_BS"/>
</dbReference>
<dbReference type="GO" id="GO:0016491">
    <property type="term" value="F:oxidoreductase activity"/>
    <property type="evidence" value="ECO:0007669"/>
    <property type="project" value="UniProtKB-KW"/>
</dbReference>
<evidence type="ECO:0000256" key="10">
    <source>
        <dbReference type="ARBA" id="ARBA00023063"/>
    </source>
</evidence>
<dbReference type="InterPro" id="IPR006656">
    <property type="entry name" value="Mopterin_OxRdtase"/>
</dbReference>
<dbReference type="InterPro" id="IPR009010">
    <property type="entry name" value="Asp_de-COase-like_dom_sf"/>
</dbReference>
<dbReference type="PANTHER" id="PTHR43105">
    <property type="entry name" value="RESPIRATORY NITRATE REDUCTASE"/>
    <property type="match status" value="1"/>
</dbReference>
<dbReference type="OrthoDB" id="9816402at2"/>
<dbReference type="AlphaFoldDB" id="A0A2T1HX86"/>
<evidence type="ECO:0000256" key="5">
    <source>
        <dbReference type="ARBA" id="ARBA00022505"/>
    </source>
</evidence>
<evidence type="ECO:0000313" key="13">
    <source>
        <dbReference type="EMBL" id="PSC06306.1"/>
    </source>
</evidence>
<evidence type="ECO:0000256" key="2">
    <source>
        <dbReference type="ARBA" id="ARBA00001966"/>
    </source>
</evidence>
<protein>
    <submittedName>
        <fullName evidence="13">Nitrate reductase</fullName>
    </submittedName>
</protein>
<dbReference type="GO" id="GO:0045333">
    <property type="term" value="P:cellular respiration"/>
    <property type="evidence" value="ECO:0007669"/>
    <property type="project" value="UniProtKB-ARBA"/>
</dbReference>
<dbReference type="Gene3D" id="2.20.25.90">
    <property type="entry name" value="ADC-like domains"/>
    <property type="match status" value="1"/>
</dbReference>
<keyword evidence="6" id="KW-0479">Metal-binding</keyword>
<organism evidence="13 14">
    <name type="scientific">Alsobacter soli</name>
    <dbReference type="NCBI Taxonomy" id="2109933"/>
    <lineage>
        <taxon>Bacteria</taxon>
        <taxon>Pseudomonadati</taxon>
        <taxon>Pseudomonadota</taxon>
        <taxon>Alphaproteobacteria</taxon>
        <taxon>Hyphomicrobiales</taxon>
        <taxon>Alsobacteraceae</taxon>
        <taxon>Alsobacter</taxon>
    </lineage>
</organism>
<dbReference type="InterPro" id="IPR050123">
    <property type="entry name" value="Prok_molybdopt-oxidoreductase"/>
</dbReference>
<evidence type="ECO:0000313" key="14">
    <source>
        <dbReference type="Proteomes" id="UP000239772"/>
    </source>
</evidence>
<evidence type="ECO:0000256" key="7">
    <source>
        <dbReference type="ARBA" id="ARBA00023002"/>
    </source>
</evidence>
<name>A0A2T1HX86_9HYPH</name>
<dbReference type="SUPFAM" id="SSF53706">
    <property type="entry name" value="Formate dehydrogenase/DMSO reductase, domains 1-3"/>
    <property type="match status" value="1"/>
</dbReference>
<dbReference type="InterPro" id="IPR041957">
    <property type="entry name" value="CT_Nitrate-R-NapA-like"/>
</dbReference>
<dbReference type="Pfam" id="PF01568">
    <property type="entry name" value="Molydop_binding"/>
    <property type="match status" value="1"/>
</dbReference>
<dbReference type="PROSITE" id="PS00551">
    <property type="entry name" value="MOLYBDOPTERIN_PROK_1"/>
    <property type="match status" value="1"/>
</dbReference>
<dbReference type="InterPro" id="IPR006963">
    <property type="entry name" value="Mopterin_OxRdtase_4Fe-4S_dom"/>
</dbReference>
<dbReference type="Pfam" id="PF00384">
    <property type="entry name" value="Molybdopterin"/>
    <property type="match status" value="1"/>
</dbReference>
<evidence type="ECO:0000256" key="1">
    <source>
        <dbReference type="ARBA" id="ARBA00001942"/>
    </source>
</evidence>
<dbReference type="GO" id="GO:0051539">
    <property type="term" value="F:4 iron, 4 sulfur cluster binding"/>
    <property type="evidence" value="ECO:0007669"/>
    <property type="project" value="UniProtKB-KW"/>
</dbReference>
<dbReference type="InterPro" id="IPR006657">
    <property type="entry name" value="MoPterin_dinucl-bd_dom"/>
</dbReference>
<dbReference type="Gene3D" id="3.40.228.10">
    <property type="entry name" value="Dimethylsulfoxide Reductase, domain 2"/>
    <property type="match status" value="1"/>
</dbReference>
<dbReference type="Pfam" id="PF04879">
    <property type="entry name" value="Molybdop_Fe4S4"/>
    <property type="match status" value="1"/>
</dbReference>
<dbReference type="PROSITE" id="PS51669">
    <property type="entry name" value="4FE4S_MOW_BIS_MGD"/>
    <property type="match status" value="1"/>
</dbReference>